<gene>
    <name evidence="2" type="ORF">EV686_104137</name>
</gene>
<keyword evidence="3" id="KW-1185">Reference proteome</keyword>
<keyword evidence="1" id="KW-0472">Membrane</keyword>
<organism evidence="2 3">
    <name type="scientific">Paracandidimonas soli</name>
    <dbReference type="NCBI Taxonomy" id="1917182"/>
    <lineage>
        <taxon>Bacteria</taxon>
        <taxon>Pseudomonadati</taxon>
        <taxon>Pseudomonadota</taxon>
        <taxon>Betaproteobacteria</taxon>
        <taxon>Burkholderiales</taxon>
        <taxon>Alcaligenaceae</taxon>
        <taxon>Paracandidimonas</taxon>
    </lineage>
</organism>
<feature type="transmembrane region" description="Helical" evidence="1">
    <location>
        <begin position="12"/>
        <end position="31"/>
    </location>
</feature>
<protein>
    <submittedName>
        <fullName evidence="2">Biotin/lipoyl-binding protein</fullName>
    </submittedName>
</protein>
<dbReference type="OrthoDB" id="9806939at2"/>
<dbReference type="Gene3D" id="2.40.50.100">
    <property type="match status" value="1"/>
</dbReference>
<dbReference type="SUPFAM" id="SSF111369">
    <property type="entry name" value="HlyD-like secretion proteins"/>
    <property type="match status" value="1"/>
</dbReference>
<dbReference type="RefSeq" id="WP_132476420.1">
    <property type="nucleotide sequence ID" value="NZ_JBHRVM010000001.1"/>
</dbReference>
<dbReference type="PANTHER" id="PTHR30469:SF12">
    <property type="entry name" value="MULTIDRUG RESISTANCE PROTEIN MDTA"/>
    <property type="match status" value="1"/>
</dbReference>
<sequence length="117" mass="12613">MNQSAAPHVSRRWPWILFVVLLACLGAWWWAGESDEGAGPAVSRYAGPVPVRVVEAEQGTFAVESSAIGTVTSLATVQVRAKVDGELKEILFEEGQMVKAGEVQSLCCGPLNRPSRF</sequence>
<keyword evidence="1" id="KW-1133">Transmembrane helix</keyword>
<dbReference type="EMBL" id="SMBX01000004">
    <property type="protein sequence ID" value="TCU99038.1"/>
    <property type="molecule type" value="Genomic_DNA"/>
</dbReference>
<dbReference type="GO" id="GO:0015562">
    <property type="term" value="F:efflux transmembrane transporter activity"/>
    <property type="evidence" value="ECO:0007669"/>
    <property type="project" value="TreeGrafter"/>
</dbReference>
<dbReference type="Proteomes" id="UP000294692">
    <property type="component" value="Unassembled WGS sequence"/>
</dbReference>
<evidence type="ECO:0000256" key="1">
    <source>
        <dbReference type="SAM" id="Phobius"/>
    </source>
</evidence>
<dbReference type="GO" id="GO:1990281">
    <property type="term" value="C:efflux pump complex"/>
    <property type="evidence" value="ECO:0007669"/>
    <property type="project" value="TreeGrafter"/>
</dbReference>
<evidence type="ECO:0000313" key="3">
    <source>
        <dbReference type="Proteomes" id="UP000294692"/>
    </source>
</evidence>
<proteinExistence type="predicted"/>
<dbReference type="AlphaFoldDB" id="A0A4R3V6Q0"/>
<evidence type="ECO:0000313" key="2">
    <source>
        <dbReference type="EMBL" id="TCU99038.1"/>
    </source>
</evidence>
<keyword evidence="1" id="KW-0812">Transmembrane</keyword>
<dbReference type="PANTHER" id="PTHR30469">
    <property type="entry name" value="MULTIDRUG RESISTANCE PROTEIN MDTA"/>
    <property type="match status" value="1"/>
</dbReference>
<name>A0A4R3V6Q0_9BURK</name>
<comment type="caution">
    <text evidence="2">The sequence shown here is derived from an EMBL/GenBank/DDBJ whole genome shotgun (WGS) entry which is preliminary data.</text>
</comment>
<accession>A0A4R3V6Q0</accession>
<reference evidence="2 3" key="1">
    <citation type="submission" date="2019-03" db="EMBL/GenBank/DDBJ databases">
        <title>Genomic Encyclopedia of Type Strains, Phase IV (KMG-IV): sequencing the most valuable type-strain genomes for metagenomic binning, comparative biology and taxonomic classification.</title>
        <authorList>
            <person name="Goeker M."/>
        </authorList>
    </citation>
    <scope>NUCLEOTIDE SEQUENCE [LARGE SCALE GENOMIC DNA]</scope>
    <source>
        <strain evidence="2 3">DSM 100048</strain>
    </source>
</reference>